<reference evidence="7 8" key="1">
    <citation type="submission" date="2020-04" db="EMBL/GenBank/DDBJ databases">
        <authorList>
            <person name="De Canck E."/>
        </authorList>
    </citation>
    <scope>NUCLEOTIDE SEQUENCE [LARGE SCALE GENOMIC DNA]</scope>
    <source>
        <strain evidence="7 8">LMG 29542</strain>
    </source>
</reference>
<dbReference type="Proteomes" id="UP000494363">
    <property type="component" value="Unassembled WGS sequence"/>
</dbReference>
<evidence type="ECO:0000256" key="3">
    <source>
        <dbReference type="ARBA" id="ARBA00022989"/>
    </source>
</evidence>
<dbReference type="EMBL" id="CADIKH010000043">
    <property type="protein sequence ID" value="CAB3769948.1"/>
    <property type="molecule type" value="Genomic_DNA"/>
</dbReference>
<keyword evidence="4" id="KW-0472">Membrane</keyword>
<feature type="domain" description="p-hydroxybenzoic acid efflux pump subunit AaeA-like beta-barrel" evidence="6">
    <location>
        <begin position="187"/>
        <end position="284"/>
    </location>
</feature>
<feature type="domain" description="Multidrug resistance protein MdtA-like barrel-sandwich hybrid" evidence="5">
    <location>
        <begin position="45"/>
        <end position="183"/>
    </location>
</feature>
<evidence type="ECO:0000313" key="7">
    <source>
        <dbReference type="EMBL" id="CAB3769948.1"/>
    </source>
</evidence>
<name>A0A6J5ETN6_9BURK</name>
<comment type="similarity">
    <text evidence="1">Belongs to the membrane fusion protein (MFP) (TC 8.A.1) family.</text>
</comment>
<evidence type="ECO:0000313" key="8">
    <source>
        <dbReference type="Proteomes" id="UP000494363"/>
    </source>
</evidence>
<dbReference type="InterPro" id="IPR058634">
    <property type="entry name" value="AaeA-lik-b-barrel"/>
</dbReference>
<evidence type="ECO:0000259" key="5">
    <source>
        <dbReference type="Pfam" id="PF25917"/>
    </source>
</evidence>
<dbReference type="PANTHER" id="PTHR30367:SF12">
    <property type="entry name" value="P-HYDROXYBENZOIC ACID EFFLUX PUMP SUBUNIT AAEA"/>
    <property type="match status" value="1"/>
</dbReference>
<dbReference type="GO" id="GO:0022857">
    <property type="term" value="F:transmembrane transporter activity"/>
    <property type="evidence" value="ECO:0007669"/>
    <property type="project" value="InterPro"/>
</dbReference>
<evidence type="ECO:0000256" key="2">
    <source>
        <dbReference type="ARBA" id="ARBA00022692"/>
    </source>
</evidence>
<dbReference type="Gene3D" id="2.40.50.100">
    <property type="match status" value="1"/>
</dbReference>
<dbReference type="PANTHER" id="PTHR30367">
    <property type="entry name" value="P-HYDROXYBENZOIC ACID EFFLUX PUMP SUBUNIT AAEA-RELATED"/>
    <property type="match status" value="1"/>
</dbReference>
<evidence type="ECO:0000259" key="6">
    <source>
        <dbReference type="Pfam" id="PF25963"/>
    </source>
</evidence>
<dbReference type="RefSeq" id="WP_246356126.1">
    <property type="nucleotide sequence ID" value="NZ_CADIKH010000043.1"/>
</dbReference>
<dbReference type="InterPro" id="IPR058625">
    <property type="entry name" value="MdtA-like_BSH"/>
</dbReference>
<evidence type="ECO:0000256" key="4">
    <source>
        <dbReference type="ARBA" id="ARBA00023136"/>
    </source>
</evidence>
<keyword evidence="3" id="KW-1133">Transmembrane helix</keyword>
<dbReference type="Gene3D" id="2.40.30.170">
    <property type="match status" value="1"/>
</dbReference>
<organism evidence="7 8">
    <name type="scientific">Paraburkholderia humisilvae</name>
    <dbReference type="NCBI Taxonomy" id="627669"/>
    <lineage>
        <taxon>Bacteria</taxon>
        <taxon>Pseudomonadati</taxon>
        <taxon>Pseudomonadota</taxon>
        <taxon>Betaproteobacteria</taxon>
        <taxon>Burkholderiales</taxon>
        <taxon>Burkholderiaceae</taxon>
        <taxon>Paraburkholderia</taxon>
    </lineage>
</organism>
<keyword evidence="8" id="KW-1185">Reference proteome</keyword>
<accession>A0A6J5ETN6</accession>
<protein>
    <submittedName>
        <fullName evidence="7">p-hydroxybenzoic acid efflux pump subunit AaeA</fullName>
    </submittedName>
</protein>
<evidence type="ECO:0000256" key="1">
    <source>
        <dbReference type="ARBA" id="ARBA00009477"/>
    </source>
</evidence>
<dbReference type="Pfam" id="PF25963">
    <property type="entry name" value="Beta-barrel_AAEA"/>
    <property type="match status" value="1"/>
</dbReference>
<dbReference type="InterPro" id="IPR006143">
    <property type="entry name" value="RND_pump_MFP"/>
</dbReference>
<sequence>MKQISVFSVVLTLVSTLVAAVVLWKVIDYYMFSPWTRDGRVRADIVQVAPDISGWITDIRIIDNQPVKRGQVLFVIDEARYQLAYREAVATLAQRRATYDEARREDVRNGQLGNLVALEVAQQSHARVEEARAQMDLAKVAVDTAQLNLHRTAIVSPVDGYVNDRAPRLNEYATAGRAVLSIVDAHSFRVDGYFEETKMRHIRVGQQVDIVVMGEPKLLRGHVVSIVAGIEDRDRTISPQNLLPNVDPAFSWVRLAQRIPVRVALDEVPPDFQMISGRTATVLIRGPELGPFGNLGASAPQAASTPQTRFGLWLERLIGALR</sequence>
<dbReference type="SUPFAM" id="SSF111369">
    <property type="entry name" value="HlyD-like secretion proteins"/>
    <property type="match status" value="1"/>
</dbReference>
<dbReference type="AlphaFoldDB" id="A0A6J5ETN6"/>
<dbReference type="NCBIfam" id="TIGR01730">
    <property type="entry name" value="RND_mfp"/>
    <property type="match status" value="1"/>
</dbReference>
<proteinExistence type="inferred from homology"/>
<dbReference type="Pfam" id="PF25917">
    <property type="entry name" value="BSH_RND"/>
    <property type="match status" value="1"/>
</dbReference>
<gene>
    <name evidence="7" type="primary">aaeA_3</name>
    <name evidence="7" type="ORF">LMG29542_06232</name>
</gene>
<keyword evidence="2" id="KW-0812">Transmembrane</keyword>
<dbReference type="InterPro" id="IPR050393">
    <property type="entry name" value="MFP_Efflux_Pump"/>
</dbReference>
<dbReference type="GO" id="GO:0016020">
    <property type="term" value="C:membrane"/>
    <property type="evidence" value="ECO:0007669"/>
    <property type="project" value="InterPro"/>
</dbReference>